<organism evidence="1 2">
    <name type="scientific">Parascaris univalens</name>
    <name type="common">Nematode worm</name>
    <dbReference type="NCBI Taxonomy" id="6257"/>
    <lineage>
        <taxon>Eukaryota</taxon>
        <taxon>Metazoa</taxon>
        <taxon>Ecdysozoa</taxon>
        <taxon>Nematoda</taxon>
        <taxon>Chromadorea</taxon>
        <taxon>Rhabditida</taxon>
        <taxon>Spirurina</taxon>
        <taxon>Ascaridomorpha</taxon>
        <taxon>Ascaridoidea</taxon>
        <taxon>Ascarididae</taxon>
        <taxon>Parascaris</taxon>
    </lineage>
</organism>
<reference evidence="2" key="1">
    <citation type="submission" date="2022-11" db="UniProtKB">
        <authorList>
            <consortium name="WormBaseParasite"/>
        </authorList>
    </citation>
    <scope>IDENTIFICATION</scope>
</reference>
<dbReference type="AlphaFoldDB" id="A0A915APX1"/>
<dbReference type="Proteomes" id="UP000887569">
    <property type="component" value="Unplaced"/>
</dbReference>
<dbReference type="WBParaSite" id="PgR012_g145_t18">
    <property type="protein sequence ID" value="PgR012_g145_t18"/>
    <property type="gene ID" value="PgR012_g145"/>
</dbReference>
<protein>
    <submittedName>
        <fullName evidence="2">Uncharacterized protein</fullName>
    </submittedName>
</protein>
<sequence length="39" mass="4783">MTDEKGSTQKQLPPRNCYERRNQFKHEQDTKCVFYCLFL</sequence>
<accession>A0A915APX1</accession>
<evidence type="ECO:0000313" key="2">
    <source>
        <dbReference type="WBParaSite" id="PgR012_g145_t18"/>
    </source>
</evidence>
<keyword evidence="1" id="KW-1185">Reference proteome</keyword>
<name>A0A915APX1_PARUN</name>
<proteinExistence type="predicted"/>
<evidence type="ECO:0000313" key="1">
    <source>
        <dbReference type="Proteomes" id="UP000887569"/>
    </source>
</evidence>